<evidence type="ECO:0000313" key="2">
    <source>
        <dbReference type="Proteomes" id="UP000887540"/>
    </source>
</evidence>
<evidence type="ECO:0000313" key="3">
    <source>
        <dbReference type="WBParaSite" id="ACRNAN_scaffold13710.g27755.t1"/>
    </source>
</evidence>
<feature type="compositionally biased region" description="Basic and acidic residues" evidence="1">
    <location>
        <begin position="24"/>
        <end position="35"/>
    </location>
</feature>
<feature type="compositionally biased region" description="Basic and acidic residues" evidence="1">
    <location>
        <begin position="71"/>
        <end position="105"/>
    </location>
</feature>
<feature type="compositionally biased region" description="Low complexity" evidence="1">
    <location>
        <begin position="12"/>
        <end position="22"/>
    </location>
</feature>
<feature type="compositionally biased region" description="Pro residues" evidence="1">
    <location>
        <begin position="1"/>
        <end position="11"/>
    </location>
</feature>
<name>A0A914CSF7_9BILA</name>
<protein>
    <submittedName>
        <fullName evidence="3">Uncharacterized protein</fullName>
    </submittedName>
</protein>
<feature type="region of interest" description="Disordered" evidence="1">
    <location>
        <begin position="1"/>
        <end position="111"/>
    </location>
</feature>
<feature type="compositionally biased region" description="Acidic residues" evidence="1">
    <location>
        <begin position="59"/>
        <end position="70"/>
    </location>
</feature>
<accession>A0A914CSF7</accession>
<dbReference type="Proteomes" id="UP000887540">
    <property type="component" value="Unplaced"/>
</dbReference>
<proteinExistence type="predicted"/>
<keyword evidence="2" id="KW-1185">Reference proteome</keyword>
<dbReference type="WBParaSite" id="ACRNAN_scaffold13710.g27755.t1">
    <property type="protein sequence ID" value="ACRNAN_scaffold13710.g27755.t1"/>
    <property type="gene ID" value="ACRNAN_scaffold13710.g27755"/>
</dbReference>
<sequence>MSYGMVPPPPSLGGASSSAKPPLSKRELDRKKEQEYNSLLEGVTTSRLGSKKRTIIGDDYFENDSDEEDFTDRGRDHKGSSGDRRNERFQSRESSKVAESKKNTANDEEDDELEAFMAEINQQVCLL</sequence>
<evidence type="ECO:0000256" key="1">
    <source>
        <dbReference type="SAM" id="MobiDB-lite"/>
    </source>
</evidence>
<dbReference type="AlphaFoldDB" id="A0A914CSF7"/>
<organism evidence="2 3">
    <name type="scientific">Acrobeloides nanus</name>
    <dbReference type="NCBI Taxonomy" id="290746"/>
    <lineage>
        <taxon>Eukaryota</taxon>
        <taxon>Metazoa</taxon>
        <taxon>Ecdysozoa</taxon>
        <taxon>Nematoda</taxon>
        <taxon>Chromadorea</taxon>
        <taxon>Rhabditida</taxon>
        <taxon>Tylenchina</taxon>
        <taxon>Cephalobomorpha</taxon>
        <taxon>Cephaloboidea</taxon>
        <taxon>Cephalobidae</taxon>
        <taxon>Acrobeloides</taxon>
    </lineage>
</organism>
<reference evidence="3" key="1">
    <citation type="submission" date="2022-11" db="UniProtKB">
        <authorList>
            <consortium name="WormBaseParasite"/>
        </authorList>
    </citation>
    <scope>IDENTIFICATION</scope>
</reference>